<keyword evidence="1" id="KW-1133">Transmembrane helix</keyword>
<dbReference type="Proteomes" id="UP000464178">
    <property type="component" value="Chromosome"/>
</dbReference>
<accession>A0A6P2D9L2</accession>
<dbReference type="KEGG" id="gms:SOIL9_15220"/>
<dbReference type="SUPFAM" id="SSF54523">
    <property type="entry name" value="Pili subunits"/>
    <property type="match status" value="1"/>
</dbReference>
<keyword evidence="4" id="KW-1185">Reference proteome</keyword>
<reference evidence="3 4" key="1">
    <citation type="submission" date="2019-05" db="EMBL/GenBank/DDBJ databases">
        <authorList>
            <consortium name="Science for Life Laboratories"/>
        </authorList>
    </citation>
    <scope>NUCLEOTIDE SEQUENCE [LARGE SCALE GENOMIC DNA]</scope>
    <source>
        <strain evidence="3">Soil9</strain>
    </source>
</reference>
<dbReference type="Pfam" id="PF07596">
    <property type="entry name" value="SBP_bac_10"/>
    <property type="match status" value="1"/>
</dbReference>
<dbReference type="RefSeq" id="WP_162673529.1">
    <property type="nucleotide sequence ID" value="NZ_LR593886.1"/>
</dbReference>
<dbReference type="Pfam" id="PF07963">
    <property type="entry name" value="N_methyl"/>
    <property type="match status" value="1"/>
</dbReference>
<organism evidence="3 4">
    <name type="scientific">Gemmata massiliana</name>
    <dbReference type="NCBI Taxonomy" id="1210884"/>
    <lineage>
        <taxon>Bacteria</taxon>
        <taxon>Pseudomonadati</taxon>
        <taxon>Planctomycetota</taxon>
        <taxon>Planctomycetia</taxon>
        <taxon>Gemmatales</taxon>
        <taxon>Gemmataceae</taxon>
        <taxon>Gemmata</taxon>
    </lineage>
</organism>
<dbReference type="InterPro" id="IPR027558">
    <property type="entry name" value="Pre_pil_HX9DG_C"/>
</dbReference>
<protein>
    <recommendedName>
        <fullName evidence="2">DUF1559 domain-containing protein</fullName>
    </recommendedName>
</protein>
<dbReference type="AlphaFoldDB" id="A0A6P2D9L2"/>
<dbReference type="InterPro" id="IPR045584">
    <property type="entry name" value="Pilin-like"/>
</dbReference>
<keyword evidence="1" id="KW-0472">Membrane</keyword>
<dbReference type="InterPro" id="IPR012902">
    <property type="entry name" value="N_methyl_site"/>
</dbReference>
<evidence type="ECO:0000259" key="2">
    <source>
        <dbReference type="Pfam" id="PF07596"/>
    </source>
</evidence>
<evidence type="ECO:0000313" key="3">
    <source>
        <dbReference type="EMBL" id="VTR96192.1"/>
    </source>
</evidence>
<sequence length="306" mass="32802">MSFPKRRRSAFTLIELLVVIAIIAILIGLLLPAVQKVREAAARMKCSNNLKQLGLALHAHHDAANGFPAGWKTTGNSSTGYWGWSVWVLPYLEQQNLYNQLSPTTRTFQAAFQSNLALFQTPLSVYMCPSDTVAPLNTNRQFLVMTGTKTPVAISNYPGNGGNDGDTGLFQGDKQIRIGDITDGTSNTLAVGERKSKDNGFAALWAGFSEASGETVGGSGGAQGCVRAYTYYRMPDGVTNTGVTYPDLAYSSQHTGGTNFALCDGSVRFISTSIAWTDPNTPKTSSAFGTFNRLGDRADGLPVSDF</sequence>
<evidence type="ECO:0000256" key="1">
    <source>
        <dbReference type="SAM" id="Phobius"/>
    </source>
</evidence>
<keyword evidence="1" id="KW-0812">Transmembrane</keyword>
<dbReference type="EMBL" id="LR593886">
    <property type="protein sequence ID" value="VTR96192.1"/>
    <property type="molecule type" value="Genomic_DNA"/>
</dbReference>
<dbReference type="PANTHER" id="PTHR30093">
    <property type="entry name" value="GENERAL SECRETION PATHWAY PROTEIN G"/>
    <property type="match status" value="1"/>
</dbReference>
<dbReference type="NCBIfam" id="TIGR04294">
    <property type="entry name" value="pre_pil_HX9DG"/>
    <property type="match status" value="1"/>
</dbReference>
<proteinExistence type="predicted"/>
<feature type="transmembrane region" description="Helical" evidence="1">
    <location>
        <begin position="12"/>
        <end position="34"/>
    </location>
</feature>
<dbReference type="Gene3D" id="3.30.700.10">
    <property type="entry name" value="Glycoprotein, Type 4 Pilin"/>
    <property type="match status" value="1"/>
</dbReference>
<dbReference type="NCBIfam" id="TIGR02532">
    <property type="entry name" value="IV_pilin_GFxxxE"/>
    <property type="match status" value="1"/>
</dbReference>
<dbReference type="InterPro" id="IPR011453">
    <property type="entry name" value="DUF1559"/>
</dbReference>
<dbReference type="PANTHER" id="PTHR30093:SF2">
    <property type="entry name" value="TYPE II SECRETION SYSTEM PROTEIN H"/>
    <property type="match status" value="1"/>
</dbReference>
<feature type="domain" description="DUF1559" evidence="2">
    <location>
        <begin position="35"/>
        <end position="275"/>
    </location>
</feature>
<gene>
    <name evidence="3" type="ORF">SOIL9_15220</name>
</gene>
<evidence type="ECO:0000313" key="4">
    <source>
        <dbReference type="Proteomes" id="UP000464178"/>
    </source>
</evidence>
<name>A0A6P2D9L2_9BACT</name>